<dbReference type="InParanoid" id="A0A369JWG6"/>
<organism evidence="8 9">
    <name type="scientific">Hypsizygus marmoreus</name>
    <name type="common">White beech mushroom</name>
    <name type="synonym">Agaricus marmoreus</name>
    <dbReference type="NCBI Taxonomy" id="39966"/>
    <lineage>
        <taxon>Eukaryota</taxon>
        <taxon>Fungi</taxon>
        <taxon>Dikarya</taxon>
        <taxon>Basidiomycota</taxon>
        <taxon>Agaricomycotina</taxon>
        <taxon>Agaricomycetes</taxon>
        <taxon>Agaricomycetidae</taxon>
        <taxon>Agaricales</taxon>
        <taxon>Tricholomatineae</taxon>
        <taxon>Lyophyllaceae</taxon>
        <taxon>Hypsizygus</taxon>
    </lineage>
</organism>
<dbReference type="GO" id="GO:0007064">
    <property type="term" value="P:mitotic sister chromatid cohesion"/>
    <property type="evidence" value="ECO:0007669"/>
    <property type="project" value="InterPro"/>
</dbReference>
<keyword evidence="9" id="KW-1185">Reference proteome</keyword>
<dbReference type="Pfam" id="PF09696">
    <property type="entry name" value="Ctf8"/>
    <property type="match status" value="1"/>
</dbReference>
<dbReference type="PANTHER" id="PTHR28605">
    <property type="entry name" value="CTF8, CHROMOSOME TRANSMISSION FIDELITY FACTOR 8 HOMOLOG (S. CEREVISIAE)"/>
    <property type="match status" value="1"/>
</dbReference>
<keyword evidence="4" id="KW-0539">Nucleus</keyword>
<proteinExistence type="inferred from homology"/>
<evidence type="ECO:0000313" key="9">
    <source>
        <dbReference type="Proteomes" id="UP000076154"/>
    </source>
</evidence>
<feature type="compositionally biased region" description="Acidic residues" evidence="7">
    <location>
        <begin position="105"/>
        <end position="114"/>
    </location>
</feature>
<feature type="region of interest" description="Disordered" evidence="7">
    <location>
        <begin position="93"/>
        <end position="114"/>
    </location>
</feature>
<dbReference type="FunCoup" id="A0A369JWG6">
    <property type="interactions" value="25"/>
</dbReference>
<reference evidence="8" key="1">
    <citation type="submission" date="2018-04" db="EMBL/GenBank/DDBJ databases">
        <title>Whole genome sequencing of Hypsizygus marmoreus.</title>
        <authorList>
            <person name="Choi I.-G."/>
            <person name="Min B."/>
            <person name="Kim J.-G."/>
            <person name="Kim S."/>
            <person name="Oh Y.-L."/>
            <person name="Kong W.-S."/>
            <person name="Park H."/>
            <person name="Jeong J."/>
            <person name="Song E.-S."/>
        </authorList>
    </citation>
    <scope>NUCLEOTIDE SEQUENCE [LARGE SCALE GENOMIC DNA]</scope>
    <source>
        <strain evidence="8">51987-8</strain>
    </source>
</reference>
<comment type="similarity">
    <text evidence="6">Belongs to the CTF8 family.</text>
</comment>
<accession>A0A369JWG6</accession>
<dbReference type="STRING" id="39966.A0A369JWG6"/>
<evidence type="ECO:0000256" key="6">
    <source>
        <dbReference type="ARBA" id="ARBA00038447"/>
    </source>
</evidence>
<evidence type="ECO:0000256" key="7">
    <source>
        <dbReference type="SAM" id="MobiDB-lite"/>
    </source>
</evidence>
<evidence type="ECO:0000313" key="8">
    <source>
        <dbReference type="EMBL" id="RDB26118.1"/>
    </source>
</evidence>
<evidence type="ECO:0000256" key="2">
    <source>
        <dbReference type="ARBA" id="ARBA00022705"/>
    </source>
</evidence>
<evidence type="ECO:0000256" key="3">
    <source>
        <dbReference type="ARBA" id="ARBA00023125"/>
    </source>
</evidence>
<dbReference type="AlphaFoldDB" id="A0A369JWG6"/>
<comment type="subcellular location">
    <subcellularLocation>
        <location evidence="1">Nucleus</location>
    </subcellularLocation>
</comment>
<dbReference type="PANTHER" id="PTHR28605:SF1">
    <property type="entry name" value="CHROMOSOME TRANSMISSION FIDELITY FACTOR 8"/>
    <property type="match status" value="1"/>
</dbReference>
<keyword evidence="5" id="KW-0131">Cell cycle</keyword>
<evidence type="ECO:0000256" key="5">
    <source>
        <dbReference type="ARBA" id="ARBA00023306"/>
    </source>
</evidence>
<dbReference type="GO" id="GO:0031390">
    <property type="term" value="C:Ctf18 RFC-like complex"/>
    <property type="evidence" value="ECO:0007669"/>
    <property type="project" value="InterPro"/>
</dbReference>
<keyword evidence="2" id="KW-0235">DNA replication</keyword>
<evidence type="ECO:0000256" key="4">
    <source>
        <dbReference type="ARBA" id="ARBA00023242"/>
    </source>
</evidence>
<dbReference type="GO" id="GO:0003677">
    <property type="term" value="F:DNA binding"/>
    <property type="evidence" value="ECO:0007669"/>
    <property type="project" value="UniProtKB-KW"/>
</dbReference>
<dbReference type="OrthoDB" id="121932at2759"/>
<gene>
    <name evidence="8" type="primary">CHTF8</name>
    <name evidence="8" type="ORF">Hypma_006785</name>
</gene>
<protein>
    <submittedName>
        <fullName evidence="8">Chromosome transmission fidelity protein 8</fullName>
    </submittedName>
</protein>
<comment type="caution">
    <text evidence="8">The sequence shown here is derived from an EMBL/GenBank/DDBJ whole genome shotgun (WGS) entry which is preliminary data.</text>
</comment>
<keyword evidence="3" id="KW-0238">DNA-binding</keyword>
<dbReference type="EMBL" id="LUEZ02000040">
    <property type="protein sequence ID" value="RDB26118.1"/>
    <property type="molecule type" value="Genomic_DNA"/>
</dbReference>
<dbReference type="Proteomes" id="UP000076154">
    <property type="component" value="Unassembled WGS sequence"/>
</dbReference>
<evidence type="ECO:0000256" key="1">
    <source>
        <dbReference type="ARBA" id="ARBA00004123"/>
    </source>
</evidence>
<name>A0A369JWG6_HYPMA</name>
<dbReference type="InterPro" id="IPR018607">
    <property type="entry name" value="Ctf8"/>
</dbReference>
<sequence length="165" mass="17879">MIIPINIASSSSSSNPKLPPSLAKISHDEIVLIELQGSLEVECNHPSERDGKFIGKLTIDESTNKPTLLIGHHLLEGKIANLPKPLAVLHRSSPAAAKVGNGNAAEEDEHDDMDDDMADVADTRAQETVSIRTTVEWDVVAVVKRKIVFSKRPMPVVNLGTQHNP</sequence>
<dbReference type="GO" id="GO:0006260">
    <property type="term" value="P:DNA replication"/>
    <property type="evidence" value="ECO:0007669"/>
    <property type="project" value="UniProtKB-KW"/>
</dbReference>